<evidence type="ECO:0000256" key="5">
    <source>
        <dbReference type="ARBA" id="ARBA00023004"/>
    </source>
</evidence>
<dbReference type="InterPro" id="IPR050377">
    <property type="entry name" value="Radical_SAM_PqqE_MftC-like"/>
</dbReference>
<dbReference type="PANTHER" id="PTHR11228:SF7">
    <property type="entry name" value="PQQA PEPTIDE CYCLASE"/>
    <property type="match status" value="1"/>
</dbReference>
<keyword evidence="3" id="KW-0949">S-adenosyl-L-methionine</keyword>
<accession>A0AAP4EZ64</accession>
<evidence type="ECO:0000256" key="4">
    <source>
        <dbReference type="ARBA" id="ARBA00022723"/>
    </source>
</evidence>
<evidence type="ECO:0000313" key="9">
    <source>
        <dbReference type="Proteomes" id="UP001300383"/>
    </source>
</evidence>
<dbReference type="PIRSF" id="PIRSF037420">
    <property type="entry name" value="PQQ_syn_pqqE"/>
    <property type="match status" value="1"/>
</dbReference>
<evidence type="ECO:0000256" key="6">
    <source>
        <dbReference type="ARBA" id="ARBA00023014"/>
    </source>
</evidence>
<dbReference type="GO" id="GO:0003824">
    <property type="term" value="F:catalytic activity"/>
    <property type="evidence" value="ECO:0007669"/>
    <property type="project" value="InterPro"/>
</dbReference>
<dbReference type="Gene3D" id="3.20.20.70">
    <property type="entry name" value="Aldolase class I"/>
    <property type="match status" value="1"/>
</dbReference>
<dbReference type="Proteomes" id="UP001300383">
    <property type="component" value="Unassembled WGS sequence"/>
</dbReference>
<dbReference type="CDD" id="cd01335">
    <property type="entry name" value="Radical_SAM"/>
    <property type="match status" value="1"/>
</dbReference>
<dbReference type="PROSITE" id="PS51918">
    <property type="entry name" value="RADICAL_SAM"/>
    <property type="match status" value="1"/>
</dbReference>
<dbReference type="SFLD" id="SFLDG01386">
    <property type="entry name" value="main_SPASM_domain-containing"/>
    <property type="match status" value="1"/>
</dbReference>
<organism evidence="8 9">
    <name type="scientific">Fusibacillus kribbianus</name>
    <dbReference type="NCBI Taxonomy" id="3044208"/>
    <lineage>
        <taxon>Bacteria</taxon>
        <taxon>Bacillati</taxon>
        <taxon>Bacillota</taxon>
        <taxon>Clostridia</taxon>
        <taxon>Lachnospirales</taxon>
        <taxon>Lachnospiraceae</taxon>
        <taxon>Fusibacillus</taxon>
    </lineage>
</organism>
<feature type="domain" description="Radical SAM core" evidence="7">
    <location>
        <begin position="21"/>
        <end position="245"/>
    </location>
</feature>
<keyword evidence="6" id="KW-0411">Iron-sulfur</keyword>
<dbReference type="PANTHER" id="PTHR11228">
    <property type="entry name" value="RADICAL SAM DOMAIN PROTEIN"/>
    <property type="match status" value="1"/>
</dbReference>
<dbReference type="GO" id="GO:0051539">
    <property type="term" value="F:4 iron, 4 sulfur cluster binding"/>
    <property type="evidence" value="ECO:0007669"/>
    <property type="project" value="UniProtKB-KW"/>
</dbReference>
<dbReference type="InterPro" id="IPR006638">
    <property type="entry name" value="Elp3/MiaA/NifB-like_rSAM"/>
</dbReference>
<dbReference type="GO" id="GO:0046872">
    <property type="term" value="F:metal ion binding"/>
    <property type="evidence" value="ECO:0007669"/>
    <property type="project" value="UniProtKB-KW"/>
</dbReference>
<keyword evidence="9" id="KW-1185">Reference proteome</keyword>
<dbReference type="InterPro" id="IPR013785">
    <property type="entry name" value="Aldolase_TIM"/>
</dbReference>
<protein>
    <submittedName>
        <fullName evidence="8">Radical SAM protein</fullName>
    </submittedName>
</protein>
<reference evidence="8 9" key="1">
    <citation type="submission" date="2023-05" db="EMBL/GenBank/DDBJ databases">
        <title>[ruminococcus] sp. nov., isolated from a pig farm feces dump.</title>
        <authorList>
            <person name="Chang Y.-H."/>
        </authorList>
    </citation>
    <scope>NUCLEOTIDE SEQUENCE [LARGE SCALE GENOMIC DNA]</scope>
    <source>
        <strain evidence="8 9">YH-rum2234</strain>
    </source>
</reference>
<evidence type="ECO:0000259" key="7">
    <source>
        <dbReference type="PROSITE" id="PS51918"/>
    </source>
</evidence>
<evidence type="ECO:0000256" key="2">
    <source>
        <dbReference type="ARBA" id="ARBA00022485"/>
    </source>
</evidence>
<dbReference type="SFLD" id="SFLDG01067">
    <property type="entry name" value="SPASM/twitch_domain_containing"/>
    <property type="match status" value="1"/>
</dbReference>
<dbReference type="RefSeq" id="WP_283230048.1">
    <property type="nucleotide sequence ID" value="NZ_JASGBQ010000003.1"/>
</dbReference>
<evidence type="ECO:0000256" key="1">
    <source>
        <dbReference type="ARBA" id="ARBA00001966"/>
    </source>
</evidence>
<name>A0AAP4EZ64_9FIRM</name>
<dbReference type="InterPro" id="IPR007197">
    <property type="entry name" value="rSAM"/>
</dbReference>
<comment type="caution">
    <text evidence="8">The sequence shown here is derived from an EMBL/GenBank/DDBJ whole genome shotgun (WGS) entry which is preliminary data.</text>
</comment>
<keyword evidence="4" id="KW-0479">Metal-binding</keyword>
<dbReference type="AlphaFoldDB" id="A0AAP4EZ64"/>
<evidence type="ECO:0000256" key="3">
    <source>
        <dbReference type="ARBA" id="ARBA00022691"/>
    </source>
</evidence>
<sequence>MLMIPVEPPITEYFHKKAARLHIPLNGTFELTPLCNMDCKMCYIHIDREKQEAIRPLRTAAEWISLAEEAKKHGMLYLLLTGGEPFLRADFKEILAALHKMGFIISINSNGTLIDESVIRWLKETPPVRINMTLYGASDETYGRLCGNPKGFTQAVRAIHLLKEAGISVKINCSITPYNVGDLEGIFDFCRKEGLIIQATSYMFPPMRRDPGKIGWNNRFSPEEAAYYSAKVELLLNGKQEFLRRLKEKELDGLLADPGEDCPIIDEEGEGIRCRAGKCSFWVTWDGKLMPCGMLPPREDADVFSLGFEEAWKRASELAASIRLPARCKGCSLKNQCKACAAMVYTESGNYHQVPEYRCRMAHEYPAACKHLEAELSDSRKEG</sequence>
<proteinExistence type="predicted"/>
<evidence type="ECO:0000313" key="8">
    <source>
        <dbReference type="EMBL" id="MDI9241540.1"/>
    </source>
</evidence>
<dbReference type="Pfam" id="PF04055">
    <property type="entry name" value="Radical_SAM"/>
    <property type="match status" value="1"/>
</dbReference>
<keyword evidence="5" id="KW-0408">Iron</keyword>
<keyword evidence="2" id="KW-0004">4Fe-4S</keyword>
<dbReference type="SMART" id="SM00729">
    <property type="entry name" value="Elp3"/>
    <property type="match status" value="1"/>
</dbReference>
<dbReference type="SUPFAM" id="SSF102114">
    <property type="entry name" value="Radical SAM enzymes"/>
    <property type="match status" value="1"/>
</dbReference>
<dbReference type="SFLD" id="SFLDS00029">
    <property type="entry name" value="Radical_SAM"/>
    <property type="match status" value="1"/>
</dbReference>
<gene>
    <name evidence="8" type="ORF">QJ036_03480</name>
</gene>
<comment type="cofactor">
    <cofactor evidence="1">
        <name>[4Fe-4S] cluster</name>
        <dbReference type="ChEBI" id="CHEBI:49883"/>
    </cofactor>
</comment>
<dbReference type="InterPro" id="IPR017200">
    <property type="entry name" value="PqqE-like"/>
</dbReference>
<dbReference type="EMBL" id="JASGBQ010000003">
    <property type="protein sequence ID" value="MDI9241540.1"/>
    <property type="molecule type" value="Genomic_DNA"/>
</dbReference>
<dbReference type="InterPro" id="IPR058240">
    <property type="entry name" value="rSAM_sf"/>
</dbReference>